<dbReference type="Gene3D" id="3.30.70.1070">
    <property type="entry name" value="Sporulation related repeat"/>
    <property type="match status" value="1"/>
</dbReference>
<feature type="signal peptide" evidence="1">
    <location>
        <begin position="1"/>
        <end position="19"/>
    </location>
</feature>
<reference evidence="3 4" key="1">
    <citation type="submission" date="2018-11" db="EMBL/GenBank/DDBJ databases">
        <title>Arenibacter aquaticus sp.nov., a marine bacterium isolated from surface seawater in the South China Sea.</title>
        <authorList>
            <person name="Guo J."/>
            <person name="Sun J."/>
        </authorList>
    </citation>
    <scope>NUCLEOTIDE SEQUENCE [LARGE SCALE GENOMIC DNA]</scope>
    <source>
        <strain evidence="3 4">GUO666</strain>
    </source>
</reference>
<evidence type="ECO:0000313" key="3">
    <source>
        <dbReference type="EMBL" id="RTE55034.1"/>
    </source>
</evidence>
<dbReference type="Pfam" id="PF05036">
    <property type="entry name" value="SPOR"/>
    <property type="match status" value="1"/>
</dbReference>
<evidence type="ECO:0000256" key="1">
    <source>
        <dbReference type="SAM" id="SignalP"/>
    </source>
</evidence>
<accession>A0A430K7L4</accession>
<keyword evidence="1" id="KW-0732">Signal</keyword>
<dbReference type="SUPFAM" id="SSF110997">
    <property type="entry name" value="Sporulation related repeat"/>
    <property type="match status" value="1"/>
</dbReference>
<sequence>MKTISFIVLLACSASFCHAQQGNINIQQDEKIGELLSIYKKVNANSNHYRIQVGFGSFQEAEKLKADVDQDFPNWPSKIDFESPSYRVRVGQFKTQLEGERNLIEVRKKYPSAMLLKPEKTTN</sequence>
<evidence type="ECO:0000259" key="2">
    <source>
        <dbReference type="Pfam" id="PF05036"/>
    </source>
</evidence>
<name>A0A430K7L4_9FLAO</name>
<dbReference type="OrthoDB" id="2473397at2"/>
<comment type="caution">
    <text evidence="3">The sequence shown here is derived from an EMBL/GenBank/DDBJ whole genome shotgun (WGS) entry which is preliminary data.</text>
</comment>
<dbReference type="Proteomes" id="UP000267585">
    <property type="component" value="Unassembled WGS sequence"/>
</dbReference>
<dbReference type="GO" id="GO:0042834">
    <property type="term" value="F:peptidoglycan binding"/>
    <property type="evidence" value="ECO:0007669"/>
    <property type="project" value="InterPro"/>
</dbReference>
<evidence type="ECO:0000313" key="4">
    <source>
        <dbReference type="Proteomes" id="UP000267585"/>
    </source>
</evidence>
<proteinExistence type="predicted"/>
<dbReference type="InterPro" id="IPR007730">
    <property type="entry name" value="SPOR-like_dom"/>
</dbReference>
<dbReference type="EMBL" id="RQPJ01000001">
    <property type="protein sequence ID" value="RTE55034.1"/>
    <property type="molecule type" value="Genomic_DNA"/>
</dbReference>
<protein>
    <submittedName>
        <fullName evidence="3">SPOR domain-containing protein</fullName>
    </submittedName>
</protein>
<dbReference type="AlphaFoldDB" id="A0A430K7L4"/>
<keyword evidence="4" id="KW-1185">Reference proteome</keyword>
<organism evidence="3 4">
    <name type="scientific">Arenibacter aquaticus</name>
    <dbReference type="NCBI Taxonomy" id="2489054"/>
    <lineage>
        <taxon>Bacteria</taxon>
        <taxon>Pseudomonadati</taxon>
        <taxon>Bacteroidota</taxon>
        <taxon>Flavobacteriia</taxon>
        <taxon>Flavobacteriales</taxon>
        <taxon>Flavobacteriaceae</taxon>
        <taxon>Arenibacter</taxon>
    </lineage>
</organism>
<dbReference type="InterPro" id="IPR036680">
    <property type="entry name" value="SPOR-like_sf"/>
</dbReference>
<dbReference type="RefSeq" id="WP_126160338.1">
    <property type="nucleotide sequence ID" value="NZ_RQPJ01000001.1"/>
</dbReference>
<feature type="domain" description="SPOR" evidence="2">
    <location>
        <begin position="46"/>
        <end position="116"/>
    </location>
</feature>
<gene>
    <name evidence="3" type="ORF">EHW67_00225</name>
</gene>
<feature type="chain" id="PRO_5019484415" evidence="1">
    <location>
        <begin position="20"/>
        <end position="123"/>
    </location>
</feature>